<reference evidence="8 9" key="1">
    <citation type="submission" date="2017-10" db="EMBL/GenBank/DDBJ databases">
        <title>Whole genome sequencing of members of genus Pseudoxanthomonas.</title>
        <authorList>
            <person name="Kumar S."/>
            <person name="Bansal K."/>
            <person name="Kaur A."/>
            <person name="Patil P."/>
            <person name="Sharma S."/>
            <person name="Patil P.B."/>
        </authorList>
    </citation>
    <scope>NUCLEOTIDE SEQUENCE [LARGE SCALE GENOMIC DNA]</scope>
    <source>
        <strain evidence="8 9">DSM 17801</strain>
    </source>
</reference>
<evidence type="ECO:0000256" key="2">
    <source>
        <dbReference type="ARBA" id="ARBA00010944"/>
    </source>
</evidence>
<keyword evidence="6" id="KW-0521">NADP</keyword>
<dbReference type="Gene3D" id="3.40.50.720">
    <property type="entry name" value="NAD(P)-binding Rossmann-like Domain"/>
    <property type="match status" value="1"/>
</dbReference>
<dbReference type="RefSeq" id="WP_162408415.1">
    <property type="nucleotide sequence ID" value="NZ_PDWN01000002.1"/>
</dbReference>
<evidence type="ECO:0000256" key="3">
    <source>
        <dbReference type="ARBA" id="ARBA00012929"/>
    </source>
</evidence>
<evidence type="ECO:0000256" key="6">
    <source>
        <dbReference type="RuleBase" id="RU364082"/>
    </source>
</evidence>
<dbReference type="PANTHER" id="PTHR10491">
    <property type="entry name" value="DTDP-4-DEHYDRORHAMNOSE REDUCTASE"/>
    <property type="match status" value="1"/>
</dbReference>
<dbReference type="Proteomes" id="UP000788419">
    <property type="component" value="Unassembled WGS sequence"/>
</dbReference>
<evidence type="ECO:0000313" key="9">
    <source>
        <dbReference type="Proteomes" id="UP000788419"/>
    </source>
</evidence>
<dbReference type="SUPFAM" id="SSF51735">
    <property type="entry name" value="NAD(P)-binding Rossmann-fold domains"/>
    <property type="match status" value="1"/>
</dbReference>
<comment type="function">
    <text evidence="6">Catalyzes the reduction of dTDP-6-deoxy-L-lyxo-4-hexulose to yield dTDP-L-rhamnose.</text>
</comment>
<evidence type="ECO:0000256" key="5">
    <source>
        <dbReference type="ARBA" id="ARBA00048200"/>
    </source>
</evidence>
<dbReference type="Gene3D" id="3.90.25.10">
    <property type="entry name" value="UDP-galactose 4-epimerase, domain 1"/>
    <property type="match status" value="1"/>
</dbReference>
<dbReference type="InterPro" id="IPR036291">
    <property type="entry name" value="NAD(P)-bd_dom_sf"/>
</dbReference>
<keyword evidence="6" id="KW-0560">Oxidoreductase</keyword>
<accession>A0ABQ6ZAQ8</accession>
<comment type="pathway">
    <text evidence="1 6">Carbohydrate biosynthesis; dTDP-L-rhamnose biosynthesis.</text>
</comment>
<dbReference type="InterPro" id="IPR005913">
    <property type="entry name" value="dTDP_dehydrorham_reduct"/>
</dbReference>
<keyword evidence="9" id="KW-1185">Reference proteome</keyword>
<proteinExistence type="inferred from homology"/>
<dbReference type="Pfam" id="PF04321">
    <property type="entry name" value="RmlD_sub_bind"/>
    <property type="match status" value="1"/>
</dbReference>
<evidence type="ECO:0000256" key="4">
    <source>
        <dbReference type="ARBA" id="ARBA00017099"/>
    </source>
</evidence>
<comment type="similarity">
    <text evidence="2 6">Belongs to the dTDP-4-dehydrorhamnose reductase family.</text>
</comment>
<comment type="cofactor">
    <cofactor evidence="6">
        <name>Mg(2+)</name>
        <dbReference type="ChEBI" id="CHEBI:18420"/>
    </cofactor>
    <text evidence="6">Binds 1 Mg(2+) ion per monomer.</text>
</comment>
<dbReference type="PANTHER" id="PTHR10491:SF4">
    <property type="entry name" value="METHIONINE ADENOSYLTRANSFERASE 2 SUBUNIT BETA"/>
    <property type="match status" value="1"/>
</dbReference>
<dbReference type="EC" id="1.1.1.133" evidence="3 6"/>
<feature type="domain" description="RmlD-like substrate binding" evidence="7">
    <location>
        <begin position="3"/>
        <end position="301"/>
    </location>
</feature>
<evidence type="ECO:0000259" key="7">
    <source>
        <dbReference type="Pfam" id="PF04321"/>
    </source>
</evidence>
<evidence type="ECO:0000313" key="8">
    <source>
        <dbReference type="EMBL" id="KAF1696944.1"/>
    </source>
</evidence>
<name>A0ABQ6ZAQ8_9GAMM</name>
<gene>
    <name evidence="8" type="primary">rfbD</name>
    <name evidence="8" type="ORF">CSC65_02590</name>
</gene>
<comment type="catalytic activity">
    <reaction evidence="5 6">
        <text>dTDP-beta-L-rhamnose + NADP(+) = dTDP-4-dehydro-beta-L-rhamnose + NADPH + H(+)</text>
        <dbReference type="Rhea" id="RHEA:21796"/>
        <dbReference type="ChEBI" id="CHEBI:15378"/>
        <dbReference type="ChEBI" id="CHEBI:57510"/>
        <dbReference type="ChEBI" id="CHEBI:57783"/>
        <dbReference type="ChEBI" id="CHEBI:58349"/>
        <dbReference type="ChEBI" id="CHEBI:62830"/>
        <dbReference type="EC" id="1.1.1.133"/>
    </reaction>
</comment>
<organism evidence="8 9">
    <name type="scientific">Pseudoxanthomonas daejeonensis</name>
    <dbReference type="NCBI Taxonomy" id="266062"/>
    <lineage>
        <taxon>Bacteria</taxon>
        <taxon>Pseudomonadati</taxon>
        <taxon>Pseudomonadota</taxon>
        <taxon>Gammaproteobacteria</taxon>
        <taxon>Lysobacterales</taxon>
        <taxon>Lysobacteraceae</taxon>
        <taxon>Pseudoxanthomonas</taxon>
    </lineage>
</organism>
<protein>
    <recommendedName>
        <fullName evidence="4 6">dTDP-4-dehydrorhamnose reductase</fullName>
        <ecNumber evidence="3 6">1.1.1.133</ecNumber>
    </recommendedName>
</protein>
<sequence length="312" mass="33021">MTQLLVVGANGQVGRELCRSLSTLGDVVAATRNGTLDTGEACRVADLSDPRALAALVEDVAPSAVVNAAAYTSVDKAEGDRKAAFVANGEAPGALARACAASGIPFVHYSTDYVFDGQGARPYREDDPTSPLGVYGASKLAGEHAVRTACARHFIFRIAWIYGGHGHNFLRTMLRAGAGCDQLRVVADQVGSPTPAALVADATAIMLSQVLVGGEHLGGTWHLATSGETSWHGFAEAIFEDASVAGLLAHVPKVVPITTADYPMPARRPAYSRLDTSRFHRDFGIDLPDWRPSLRNVITELAVQRYCSHLVA</sequence>
<evidence type="ECO:0000256" key="1">
    <source>
        <dbReference type="ARBA" id="ARBA00004781"/>
    </source>
</evidence>
<dbReference type="NCBIfam" id="TIGR01214">
    <property type="entry name" value="rmlD"/>
    <property type="match status" value="1"/>
</dbReference>
<dbReference type="InterPro" id="IPR029903">
    <property type="entry name" value="RmlD-like-bd"/>
</dbReference>
<dbReference type="CDD" id="cd05254">
    <property type="entry name" value="dTDP_HR_like_SDR_e"/>
    <property type="match status" value="1"/>
</dbReference>
<dbReference type="EMBL" id="PDWN01000002">
    <property type="protein sequence ID" value="KAF1696944.1"/>
    <property type="molecule type" value="Genomic_DNA"/>
</dbReference>
<comment type="caution">
    <text evidence="8">The sequence shown here is derived from an EMBL/GenBank/DDBJ whole genome shotgun (WGS) entry which is preliminary data.</text>
</comment>